<dbReference type="Proteomes" id="UP000070355">
    <property type="component" value="Unassembled WGS sequence"/>
</dbReference>
<dbReference type="InterPro" id="IPR058591">
    <property type="entry name" value="Gtf3_N"/>
</dbReference>
<dbReference type="EMBL" id="LSDC01000097">
    <property type="protein sequence ID" value="KXB58383.1"/>
    <property type="molecule type" value="Genomic_DNA"/>
</dbReference>
<dbReference type="AlphaFoldDB" id="A0A133ZSH6"/>
<dbReference type="Gene3D" id="3.40.50.2000">
    <property type="entry name" value="Glycogen Phosphorylase B"/>
    <property type="match status" value="2"/>
</dbReference>
<reference evidence="5" key="1">
    <citation type="submission" date="2016-01" db="EMBL/GenBank/DDBJ databases">
        <authorList>
            <person name="Mitreva M."/>
            <person name="Pepin K.H."/>
            <person name="Mihindukulasuriya K.A."/>
            <person name="Fulton R."/>
            <person name="Fronick C."/>
            <person name="O'Laughlin M."/>
            <person name="Miner T."/>
            <person name="Herter B."/>
            <person name="Rosa B.A."/>
            <person name="Cordes M."/>
            <person name="Tomlinson C."/>
            <person name="Wollam A."/>
            <person name="Palsikar V.B."/>
            <person name="Mardis E.R."/>
            <person name="Wilson R.K."/>
        </authorList>
    </citation>
    <scope>NUCLEOTIDE SEQUENCE [LARGE SCALE GENOMIC DNA]</scope>
    <source>
        <strain evidence="5">DNF01167</strain>
    </source>
</reference>
<protein>
    <recommendedName>
        <fullName evidence="6">Galactofuranosyltransferase</fullName>
    </recommendedName>
</protein>
<evidence type="ECO:0000313" key="4">
    <source>
        <dbReference type="EMBL" id="KXB58383.1"/>
    </source>
</evidence>
<evidence type="ECO:0000256" key="1">
    <source>
        <dbReference type="ARBA" id="ARBA00022679"/>
    </source>
</evidence>
<sequence>MIYYINALKTDDNTAGPKAPNDIYKLTKEYDGKEIIFNPFPVNKGRLYQKAWLLSKGLMQWMKVFSKAGEGDVVIYQHPTYGIGLNAKMIPLIQKKKKAKFIAVIHDLESLRLGVYKGVGHNYELVNTADNQVLKYFDKIICHNDYMKKYLIEKGFEENKLVSLEIFDYLTDAPMHNQVEEGLAIAGNLLKDKSTYIYELLKTNPNYKLNLFGPNFDKSTELGDKIEYFGSFPPELLPGELRGKFGLVWDGESLETCSGNTGNYLRYNNPHKTSLYLASGLPVIIWKEAAMARFIEENKAGIVVNSLLEIETILNNISEEEYSQIKENAKKIGDKLRNGYYYKKALEKCLEDFKVNE</sequence>
<accession>A0A133ZSH6</accession>
<keyword evidence="1" id="KW-0808">Transferase</keyword>
<dbReference type="PATRIC" id="fig|1379.3.peg.1373"/>
<dbReference type="InterPro" id="IPR058592">
    <property type="entry name" value="Gtf3_C"/>
</dbReference>
<evidence type="ECO:0008006" key="6">
    <source>
        <dbReference type="Google" id="ProtNLM"/>
    </source>
</evidence>
<evidence type="ECO:0000259" key="2">
    <source>
        <dbReference type="Pfam" id="PF26334"/>
    </source>
</evidence>
<gene>
    <name evidence="4" type="ORF">HMPREF3186_01389</name>
</gene>
<organism evidence="4 5">
    <name type="scientific">Gemella haemolysans</name>
    <dbReference type="NCBI Taxonomy" id="1379"/>
    <lineage>
        <taxon>Bacteria</taxon>
        <taxon>Bacillati</taxon>
        <taxon>Bacillota</taxon>
        <taxon>Bacilli</taxon>
        <taxon>Bacillales</taxon>
        <taxon>Gemellaceae</taxon>
        <taxon>Gemella</taxon>
    </lineage>
</organism>
<dbReference type="Pfam" id="PF26334">
    <property type="entry name" value="Gtf3_N"/>
    <property type="match status" value="1"/>
</dbReference>
<evidence type="ECO:0000259" key="3">
    <source>
        <dbReference type="Pfam" id="PF26337"/>
    </source>
</evidence>
<dbReference type="OrthoDB" id="9790931at2"/>
<name>A0A133ZSH6_9BACL</name>
<feature type="domain" description="Glucosyltransferase 3-like N-terminal" evidence="2">
    <location>
        <begin position="3"/>
        <end position="166"/>
    </location>
</feature>
<dbReference type="RefSeq" id="WP_060914487.1">
    <property type="nucleotide sequence ID" value="NZ_KQ959980.1"/>
</dbReference>
<dbReference type="Pfam" id="PF26337">
    <property type="entry name" value="Gtf3_C"/>
    <property type="match status" value="1"/>
</dbReference>
<comment type="caution">
    <text evidence="4">The sequence shown here is derived from an EMBL/GenBank/DDBJ whole genome shotgun (WGS) entry which is preliminary data.</text>
</comment>
<dbReference type="STRING" id="1379.HMPREF3186_01389"/>
<feature type="domain" description="Glucosyltransferase 3-like C-terminal" evidence="3">
    <location>
        <begin position="184"/>
        <end position="348"/>
    </location>
</feature>
<dbReference type="PIRSF" id="PIRSF007023">
    <property type="entry name" value="UDP-Galf_transf"/>
    <property type="match status" value="1"/>
</dbReference>
<proteinExistence type="predicted"/>
<evidence type="ECO:0000313" key="5">
    <source>
        <dbReference type="Proteomes" id="UP000070355"/>
    </source>
</evidence>
<dbReference type="SUPFAM" id="SSF53756">
    <property type="entry name" value="UDP-Glycosyltransferase/glycogen phosphorylase"/>
    <property type="match status" value="1"/>
</dbReference>